<gene>
    <name evidence="1" type="ORF">EGYM00392_LOCUS54330</name>
</gene>
<dbReference type="EMBL" id="HBGA01149271">
    <property type="protein sequence ID" value="CAD9043148.1"/>
    <property type="molecule type" value="Transcribed_RNA"/>
</dbReference>
<evidence type="ECO:0008006" key="2">
    <source>
        <dbReference type="Google" id="ProtNLM"/>
    </source>
</evidence>
<accession>A0A7S1JG90</accession>
<evidence type="ECO:0000313" key="1">
    <source>
        <dbReference type="EMBL" id="CAD9043148.1"/>
    </source>
</evidence>
<protein>
    <recommendedName>
        <fullName evidence="2">HAT C-terminal dimerisation domain-containing protein</fullName>
    </recommendedName>
</protein>
<dbReference type="AlphaFoldDB" id="A0A7S1JG90"/>
<proteinExistence type="predicted"/>
<name>A0A7S1JG90_9EUGL</name>
<reference evidence="1" key="1">
    <citation type="submission" date="2021-01" db="EMBL/GenBank/DDBJ databases">
        <authorList>
            <person name="Corre E."/>
            <person name="Pelletier E."/>
            <person name="Niang G."/>
            <person name="Scheremetjew M."/>
            <person name="Finn R."/>
            <person name="Kale V."/>
            <person name="Holt S."/>
            <person name="Cochrane G."/>
            <person name="Meng A."/>
            <person name="Brown T."/>
            <person name="Cohen L."/>
        </authorList>
    </citation>
    <scope>NUCLEOTIDE SEQUENCE</scope>
    <source>
        <strain evidence="1">NIES-381</strain>
    </source>
</reference>
<sequence length="137" mass="15523">MDFMETKHAKMLDFFHHLSVVDPRNLATHVSTWAEVSEPLHMPPELRDEWETYATMDPVKAKSVQDVEAFWHAQDTPLALHIQQLLDVPTASDAVECSFSKAGVLDTKQRTSTRPQLRKACIMLFCNGDVAGRFSHS</sequence>
<organism evidence="1">
    <name type="scientific">Eutreptiella gymnastica</name>
    <dbReference type="NCBI Taxonomy" id="73025"/>
    <lineage>
        <taxon>Eukaryota</taxon>
        <taxon>Discoba</taxon>
        <taxon>Euglenozoa</taxon>
        <taxon>Euglenida</taxon>
        <taxon>Spirocuta</taxon>
        <taxon>Euglenophyceae</taxon>
        <taxon>Eutreptiales</taxon>
        <taxon>Eutreptiaceae</taxon>
        <taxon>Eutreptiella</taxon>
    </lineage>
</organism>